<comment type="subcellular location">
    <subcellularLocation>
        <location evidence="2">Membrane</location>
        <topology evidence="2">Multi-pass membrane protein</topology>
    </subcellularLocation>
</comment>
<dbReference type="Proteomes" id="UP000008810">
    <property type="component" value="Chromosome 3"/>
</dbReference>
<dbReference type="FunCoup" id="A0A2K2D050">
    <property type="interactions" value="546"/>
</dbReference>
<evidence type="ECO:0000313" key="17">
    <source>
        <dbReference type="Proteomes" id="UP000008810"/>
    </source>
</evidence>
<dbReference type="PROSITE" id="PS50939">
    <property type="entry name" value="CYTOCHROME_B561"/>
    <property type="match status" value="1"/>
</dbReference>
<evidence type="ECO:0000256" key="10">
    <source>
        <dbReference type="ARBA" id="ARBA00023004"/>
    </source>
</evidence>
<comment type="function">
    <text evidence="12">Two-heme-containing cytochrome. Catalyzes ascorbate-dependent trans-membrane electron transfer by utilizing a concerted H(+)/e(-) transfer mechanism.</text>
</comment>
<evidence type="ECO:0000256" key="9">
    <source>
        <dbReference type="ARBA" id="ARBA00023002"/>
    </source>
</evidence>
<feature type="transmembrane region" description="Helical" evidence="13">
    <location>
        <begin position="12"/>
        <end position="30"/>
    </location>
</feature>
<evidence type="ECO:0000256" key="11">
    <source>
        <dbReference type="ARBA" id="ARBA00023136"/>
    </source>
</evidence>
<keyword evidence="11 13" id="KW-0472">Membrane</keyword>
<dbReference type="Gramene" id="PNT67660">
    <property type="protein sequence ID" value="PNT67660"/>
    <property type="gene ID" value="BRADI_3g30270v3"/>
</dbReference>
<dbReference type="Pfam" id="PF03188">
    <property type="entry name" value="Cytochrom_B561"/>
    <property type="match status" value="1"/>
</dbReference>
<keyword evidence="7" id="KW-0249">Electron transport</keyword>
<organism evidence="15">
    <name type="scientific">Brachypodium distachyon</name>
    <name type="common">Purple false brome</name>
    <name type="synonym">Trachynia distachya</name>
    <dbReference type="NCBI Taxonomy" id="15368"/>
    <lineage>
        <taxon>Eukaryota</taxon>
        <taxon>Viridiplantae</taxon>
        <taxon>Streptophyta</taxon>
        <taxon>Embryophyta</taxon>
        <taxon>Tracheophyta</taxon>
        <taxon>Spermatophyta</taxon>
        <taxon>Magnoliopsida</taxon>
        <taxon>Liliopsida</taxon>
        <taxon>Poales</taxon>
        <taxon>Poaceae</taxon>
        <taxon>BOP clade</taxon>
        <taxon>Pooideae</taxon>
        <taxon>Stipodae</taxon>
        <taxon>Brachypodieae</taxon>
        <taxon>Brachypodium</taxon>
    </lineage>
</organism>
<dbReference type="CDD" id="cd08766">
    <property type="entry name" value="Cyt_b561_ACYB-1_like"/>
    <property type="match status" value="1"/>
</dbReference>
<keyword evidence="9" id="KW-0560">Oxidoreductase</keyword>
<keyword evidence="3" id="KW-0813">Transport</keyword>
<dbReference type="FunFam" id="1.20.120.1770:FF:000001">
    <property type="entry name" value="Cytochrome b reductase 1"/>
    <property type="match status" value="1"/>
</dbReference>
<reference evidence="15 16" key="1">
    <citation type="journal article" date="2010" name="Nature">
        <title>Genome sequencing and analysis of the model grass Brachypodium distachyon.</title>
        <authorList>
            <consortium name="International Brachypodium Initiative"/>
        </authorList>
    </citation>
    <scope>NUCLEOTIDE SEQUENCE [LARGE SCALE GENOMIC DNA]</scope>
    <source>
        <strain evidence="15 16">Bd21</strain>
    </source>
</reference>
<evidence type="ECO:0000313" key="15">
    <source>
        <dbReference type="EMBL" id="PNT67660.1"/>
    </source>
</evidence>
<name>A0A2K2D050_BRADI</name>
<keyword evidence="4" id="KW-0349">Heme</keyword>
<evidence type="ECO:0000256" key="7">
    <source>
        <dbReference type="ARBA" id="ARBA00022982"/>
    </source>
</evidence>
<keyword evidence="10" id="KW-0408">Iron</keyword>
<feature type="transmembrane region" description="Helical" evidence="13">
    <location>
        <begin position="124"/>
        <end position="145"/>
    </location>
</feature>
<dbReference type="OrthoDB" id="907479at2759"/>
<feature type="domain" description="Cytochrome b561" evidence="14">
    <location>
        <begin position="9"/>
        <end position="220"/>
    </location>
</feature>
<keyword evidence="6" id="KW-0479">Metal-binding</keyword>
<keyword evidence="8 13" id="KW-1133">Transmembrane helix</keyword>
<evidence type="ECO:0000256" key="3">
    <source>
        <dbReference type="ARBA" id="ARBA00022448"/>
    </source>
</evidence>
<evidence type="ECO:0000256" key="13">
    <source>
        <dbReference type="SAM" id="Phobius"/>
    </source>
</evidence>
<evidence type="ECO:0000313" key="16">
    <source>
        <dbReference type="EnsemblPlants" id="PNT67660"/>
    </source>
</evidence>
<feature type="transmembrane region" description="Helical" evidence="13">
    <location>
        <begin position="42"/>
        <end position="63"/>
    </location>
</feature>
<keyword evidence="5 13" id="KW-0812">Transmembrane</keyword>
<dbReference type="GO" id="GO:0046872">
    <property type="term" value="F:metal ion binding"/>
    <property type="evidence" value="ECO:0007669"/>
    <property type="project" value="UniProtKB-KW"/>
</dbReference>
<feature type="transmembrane region" description="Helical" evidence="13">
    <location>
        <begin position="157"/>
        <end position="178"/>
    </location>
</feature>
<comment type="cofactor">
    <cofactor evidence="1">
        <name>heme b</name>
        <dbReference type="ChEBI" id="CHEBI:60344"/>
    </cofactor>
</comment>
<accession>A0A2K2D050</accession>
<dbReference type="ExpressionAtlas" id="A0A2K2D050">
    <property type="expression patterns" value="baseline and differential"/>
</dbReference>
<feature type="transmembrane region" description="Helical" evidence="13">
    <location>
        <begin position="198"/>
        <end position="219"/>
    </location>
</feature>
<evidence type="ECO:0000256" key="6">
    <source>
        <dbReference type="ARBA" id="ARBA00022723"/>
    </source>
</evidence>
<dbReference type="PANTHER" id="PTHR10106">
    <property type="entry name" value="CYTOCHROME B561-RELATED"/>
    <property type="match status" value="1"/>
</dbReference>
<proteinExistence type="predicted"/>
<feature type="transmembrane region" description="Helical" evidence="13">
    <location>
        <begin position="83"/>
        <end position="104"/>
    </location>
</feature>
<keyword evidence="17" id="KW-1185">Reference proteome</keyword>
<dbReference type="EMBL" id="CM000882">
    <property type="protein sequence ID" value="PNT67660.1"/>
    <property type="molecule type" value="Genomic_DNA"/>
</dbReference>
<dbReference type="AlphaFoldDB" id="A0A2K2D050"/>
<dbReference type="GO" id="GO:0016491">
    <property type="term" value="F:oxidoreductase activity"/>
    <property type="evidence" value="ECO:0000318"/>
    <property type="project" value="GO_Central"/>
</dbReference>
<sequence>MAVPAPAKAVRALEATAAALVLLWCVHFRGGLALNSPTNKGLIFNLTAVQVHPVLMLIGLIILGSEAIMSYKTLPWNRGTNKIVHLVLHAVALFLGSFGVYAAFKFHNESGIDNLYSLHSWVGLGAILLYGLQWVSGFATFFFPGASPTLRRAVLPYHARAGLVAYVLALLAAELGFLEKITFLQAGAAGVGRYSSEALMVNFTAIVVSLLGASVVLYVTAPGQQNEHILGYSAVHKP</sequence>
<dbReference type="EnsemblPlants" id="PNT67660">
    <property type="protein sequence ID" value="PNT67660"/>
    <property type="gene ID" value="BRADI_3g30270v3"/>
</dbReference>
<reference evidence="16" key="3">
    <citation type="submission" date="2018-08" db="UniProtKB">
        <authorList>
            <consortium name="EnsemblPlants"/>
        </authorList>
    </citation>
    <scope>IDENTIFICATION</scope>
    <source>
        <strain evidence="16">cv. Bd21</strain>
    </source>
</reference>
<dbReference type="PANTHER" id="PTHR10106:SF18">
    <property type="entry name" value="CYTOCHROME B561"/>
    <property type="match status" value="1"/>
</dbReference>
<protein>
    <recommendedName>
        <fullName evidence="14">Cytochrome b561 domain-containing protein</fullName>
    </recommendedName>
</protein>
<evidence type="ECO:0000259" key="14">
    <source>
        <dbReference type="PROSITE" id="PS50939"/>
    </source>
</evidence>
<dbReference type="InterPro" id="IPR043205">
    <property type="entry name" value="CYB561/CYBRD1-like"/>
</dbReference>
<dbReference type="Gene3D" id="1.20.120.1770">
    <property type="match status" value="1"/>
</dbReference>
<evidence type="ECO:0000256" key="4">
    <source>
        <dbReference type="ARBA" id="ARBA00022617"/>
    </source>
</evidence>
<evidence type="ECO:0000256" key="12">
    <source>
        <dbReference type="ARBA" id="ARBA00053762"/>
    </source>
</evidence>
<evidence type="ECO:0000256" key="1">
    <source>
        <dbReference type="ARBA" id="ARBA00001970"/>
    </source>
</evidence>
<evidence type="ECO:0000256" key="2">
    <source>
        <dbReference type="ARBA" id="ARBA00004141"/>
    </source>
</evidence>
<dbReference type="GO" id="GO:0016020">
    <property type="term" value="C:membrane"/>
    <property type="evidence" value="ECO:0007669"/>
    <property type="project" value="UniProtKB-SubCell"/>
</dbReference>
<reference evidence="15" key="2">
    <citation type="submission" date="2017-06" db="EMBL/GenBank/DDBJ databases">
        <title>WGS assembly of Brachypodium distachyon.</title>
        <authorList>
            <consortium name="The International Brachypodium Initiative"/>
            <person name="Lucas S."/>
            <person name="Harmon-Smith M."/>
            <person name="Lail K."/>
            <person name="Tice H."/>
            <person name="Grimwood J."/>
            <person name="Bruce D."/>
            <person name="Barry K."/>
            <person name="Shu S."/>
            <person name="Lindquist E."/>
            <person name="Wang M."/>
            <person name="Pitluck S."/>
            <person name="Vogel J.P."/>
            <person name="Garvin D.F."/>
            <person name="Mockler T.C."/>
            <person name="Schmutz J."/>
            <person name="Rokhsar D."/>
            <person name="Bevan M.W."/>
        </authorList>
    </citation>
    <scope>NUCLEOTIDE SEQUENCE</scope>
    <source>
        <strain evidence="15">Bd21</strain>
    </source>
</reference>
<evidence type="ECO:0000256" key="8">
    <source>
        <dbReference type="ARBA" id="ARBA00022989"/>
    </source>
</evidence>
<dbReference type="SMART" id="SM00665">
    <property type="entry name" value="B561"/>
    <property type="match status" value="1"/>
</dbReference>
<evidence type="ECO:0000256" key="5">
    <source>
        <dbReference type="ARBA" id="ARBA00022692"/>
    </source>
</evidence>
<gene>
    <name evidence="16" type="primary">LOC100845313</name>
    <name evidence="15" type="ORF">BRADI_3g30270v3</name>
</gene>
<dbReference type="InterPro" id="IPR006593">
    <property type="entry name" value="Cyt_b561/ferric_Rdtase_TM"/>
</dbReference>